<reference evidence="1 2" key="1">
    <citation type="submission" date="2019-09" db="EMBL/GenBank/DDBJ databases">
        <title>Complete genome sequence of Sporolactobacillus terrae 70-3.</title>
        <authorList>
            <person name="Tanaka N."/>
            <person name="Shiwa Y."/>
            <person name="Fujita N."/>
            <person name="Tanasupawat S."/>
        </authorList>
    </citation>
    <scope>NUCLEOTIDE SEQUENCE [LARGE SCALE GENOMIC DNA]</scope>
    <source>
        <strain evidence="1 2">70-3</strain>
    </source>
</reference>
<dbReference type="Proteomes" id="UP000326951">
    <property type="component" value="Chromosome"/>
</dbReference>
<dbReference type="EMBL" id="AP021853">
    <property type="protein sequence ID" value="BBN99172.1"/>
    <property type="molecule type" value="Genomic_DNA"/>
</dbReference>
<name>A0A5K7WXZ6_9BACL</name>
<dbReference type="AlphaFoldDB" id="A0A5K7WXZ6"/>
<organism evidence="1 2">
    <name type="scientific">Sporolactobacillus terrae</name>
    <dbReference type="NCBI Taxonomy" id="269673"/>
    <lineage>
        <taxon>Bacteria</taxon>
        <taxon>Bacillati</taxon>
        <taxon>Bacillota</taxon>
        <taxon>Bacilli</taxon>
        <taxon>Bacillales</taxon>
        <taxon>Sporolactobacillaceae</taxon>
        <taxon>Sporolactobacillus</taxon>
    </lineage>
</organism>
<sequence length="135" mass="15489">MSTKYSEAEQFLRYIKHRSEVALGQLDNAEPTERNHNKPYDIHVNSVLSIPDILVDGQILHDGRHGLADFCMHWQTNEDVVHETEWQALFAEMQFDKLVVTFFKGIGEHAELHSVPSSISTCEEAERWLNSHGDS</sequence>
<protein>
    <submittedName>
        <fullName evidence="1">Uncharacterized protein</fullName>
    </submittedName>
</protein>
<accession>A0A5K7WXZ6</accession>
<dbReference type="RefSeq" id="WP_152080554.1">
    <property type="nucleotide sequence ID" value="NZ_AP021853.1"/>
</dbReference>
<evidence type="ECO:0000313" key="2">
    <source>
        <dbReference type="Proteomes" id="UP000326951"/>
    </source>
</evidence>
<proteinExistence type="predicted"/>
<gene>
    <name evidence="1" type="ORF">St703_18770</name>
</gene>
<evidence type="ECO:0000313" key="1">
    <source>
        <dbReference type="EMBL" id="BBN99172.1"/>
    </source>
</evidence>